<dbReference type="GO" id="GO:0050660">
    <property type="term" value="F:flavin adenine dinucleotide binding"/>
    <property type="evidence" value="ECO:0007669"/>
    <property type="project" value="InterPro"/>
</dbReference>
<organism evidence="2 3">
    <name type="scientific">Dendryphion nanum</name>
    <dbReference type="NCBI Taxonomy" id="256645"/>
    <lineage>
        <taxon>Eukaryota</taxon>
        <taxon>Fungi</taxon>
        <taxon>Dikarya</taxon>
        <taxon>Ascomycota</taxon>
        <taxon>Pezizomycotina</taxon>
        <taxon>Dothideomycetes</taxon>
        <taxon>Pleosporomycetidae</taxon>
        <taxon>Pleosporales</taxon>
        <taxon>Torulaceae</taxon>
        <taxon>Dendryphion</taxon>
    </lineage>
</organism>
<evidence type="ECO:0000313" key="2">
    <source>
        <dbReference type="EMBL" id="KAH7132154.1"/>
    </source>
</evidence>
<dbReference type="AlphaFoldDB" id="A0A9P9IVC4"/>
<accession>A0A9P9IVC4</accession>
<dbReference type="InterPro" id="IPR036318">
    <property type="entry name" value="FAD-bd_PCMH-like_sf"/>
</dbReference>
<gene>
    <name evidence="2" type="ORF">B0J11DRAFT_565699</name>
</gene>
<comment type="caution">
    <text evidence="2">The sequence shown here is derived from an EMBL/GenBank/DDBJ whole genome shotgun (WGS) entry which is preliminary data.</text>
</comment>
<dbReference type="Proteomes" id="UP000700596">
    <property type="component" value="Unassembled WGS sequence"/>
</dbReference>
<sequence>MEAIFWILSILPVFGGAIAEDSHEGEGFDPYCELAQCGIDTREFLGTKPLNADGFTHPARPKDLASKSSHEHLPWSLLQSLTQPVVIFQLKATNDVDVAIILLHATNCPFQVMSGGHDNFKGASERQGLAVVGGRVFDIGIGGLTPGDGKSFFASLYDLACDNVIKH</sequence>
<evidence type="ECO:0000313" key="3">
    <source>
        <dbReference type="Proteomes" id="UP000700596"/>
    </source>
</evidence>
<proteinExistence type="predicted"/>
<dbReference type="SUPFAM" id="SSF56176">
    <property type="entry name" value="FAD-binding/transporter-associated domain-like"/>
    <property type="match status" value="1"/>
</dbReference>
<dbReference type="Gene3D" id="3.30.465.10">
    <property type="match status" value="1"/>
</dbReference>
<feature type="signal peptide" evidence="1">
    <location>
        <begin position="1"/>
        <end position="19"/>
    </location>
</feature>
<keyword evidence="3" id="KW-1185">Reference proteome</keyword>
<keyword evidence="1" id="KW-0732">Signal</keyword>
<name>A0A9P9IVC4_9PLEO</name>
<dbReference type="EMBL" id="JAGMWT010000003">
    <property type="protein sequence ID" value="KAH7132154.1"/>
    <property type="molecule type" value="Genomic_DNA"/>
</dbReference>
<feature type="chain" id="PRO_5040489796" evidence="1">
    <location>
        <begin position="20"/>
        <end position="167"/>
    </location>
</feature>
<protein>
    <submittedName>
        <fullName evidence="2">Uncharacterized protein</fullName>
    </submittedName>
</protein>
<reference evidence="2" key="1">
    <citation type="journal article" date="2021" name="Nat. Commun.">
        <title>Genetic determinants of endophytism in the Arabidopsis root mycobiome.</title>
        <authorList>
            <person name="Mesny F."/>
            <person name="Miyauchi S."/>
            <person name="Thiergart T."/>
            <person name="Pickel B."/>
            <person name="Atanasova L."/>
            <person name="Karlsson M."/>
            <person name="Huettel B."/>
            <person name="Barry K.W."/>
            <person name="Haridas S."/>
            <person name="Chen C."/>
            <person name="Bauer D."/>
            <person name="Andreopoulos W."/>
            <person name="Pangilinan J."/>
            <person name="LaButti K."/>
            <person name="Riley R."/>
            <person name="Lipzen A."/>
            <person name="Clum A."/>
            <person name="Drula E."/>
            <person name="Henrissat B."/>
            <person name="Kohler A."/>
            <person name="Grigoriev I.V."/>
            <person name="Martin F.M."/>
            <person name="Hacquard S."/>
        </authorList>
    </citation>
    <scope>NUCLEOTIDE SEQUENCE</scope>
    <source>
        <strain evidence="2">MPI-CAGE-CH-0243</strain>
    </source>
</reference>
<evidence type="ECO:0000256" key="1">
    <source>
        <dbReference type="SAM" id="SignalP"/>
    </source>
</evidence>
<dbReference type="OrthoDB" id="2151789at2759"/>
<dbReference type="InterPro" id="IPR016169">
    <property type="entry name" value="FAD-bd_PCMH_sub2"/>
</dbReference>